<keyword evidence="1" id="KW-0472">Membrane</keyword>
<keyword evidence="3" id="KW-1185">Reference proteome</keyword>
<comment type="caution">
    <text evidence="2">The sequence shown here is derived from an EMBL/GenBank/DDBJ whole genome shotgun (WGS) entry which is preliminary data.</text>
</comment>
<dbReference type="EMBL" id="JBHRZS010000003">
    <property type="protein sequence ID" value="MFC3879241.1"/>
    <property type="molecule type" value="Genomic_DNA"/>
</dbReference>
<dbReference type="Proteomes" id="UP001595805">
    <property type="component" value="Unassembled WGS sequence"/>
</dbReference>
<protein>
    <recommendedName>
        <fullName evidence="4">Glycine zipper family protein</fullName>
    </recommendedName>
</protein>
<accession>A0ABV8AQQ8</accession>
<keyword evidence="1" id="KW-0812">Transmembrane</keyword>
<dbReference type="RefSeq" id="WP_377903479.1">
    <property type="nucleotide sequence ID" value="NZ_JBHRZS010000003.1"/>
</dbReference>
<sequence length="153" mass="16304">MSISPLQPRPVFDSNPKVAKSAINLSNLIIAIEKKKIPDPQTHAINEMIAGVNDFKGPDQELKKSIDTARSAILKLLEKDLKIVPPAYYQTLWMSIGMAAFGLPLGVAFGAAIGNMAFLGIGIPIGMSIGLALGAGMDSKAKNEGRQLDYKAI</sequence>
<organism evidence="2 3">
    <name type="scientific">Algoriphagus namhaensis</name>
    <dbReference type="NCBI Taxonomy" id="915353"/>
    <lineage>
        <taxon>Bacteria</taxon>
        <taxon>Pseudomonadati</taxon>
        <taxon>Bacteroidota</taxon>
        <taxon>Cytophagia</taxon>
        <taxon>Cytophagales</taxon>
        <taxon>Cyclobacteriaceae</taxon>
        <taxon>Algoriphagus</taxon>
    </lineage>
</organism>
<evidence type="ECO:0000313" key="2">
    <source>
        <dbReference type="EMBL" id="MFC3879241.1"/>
    </source>
</evidence>
<evidence type="ECO:0000256" key="1">
    <source>
        <dbReference type="SAM" id="Phobius"/>
    </source>
</evidence>
<evidence type="ECO:0000313" key="3">
    <source>
        <dbReference type="Proteomes" id="UP001595805"/>
    </source>
</evidence>
<gene>
    <name evidence="2" type="ORF">ACFOSV_03595</name>
</gene>
<name>A0ABV8AQQ8_9BACT</name>
<proteinExistence type="predicted"/>
<feature type="transmembrane region" description="Helical" evidence="1">
    <location>
        <begin position="117"/>
        <end position="137"/>
    </location>
</feature>
<feature type="transmembrane region" description="Helical" evidence="1">
    <location>
        <begin position="92"/>
        <end position="111"/>
    </location>
</feature>
<reference evidence="3" key="1">
    <citation type="journal article" date="2019" name="Int. J. Syst. Evol. Microbiol.">
        <title>The Global Catalogue of Microorganisms (GCM) 10K type strain sequencing project: providing services to taxonomists for standard genome sequencing and annotation.</title>
        <authorList>
            <consortium name="The Broad Institute Genomics Platform"/>
            <consortium name="The Broad Institute Genome Sequencing Center for Infectious Disease"/>
            <person name="Wu L."/>
            <person name="Ma J."/>
        </authorList>
    </citation>
    <scope>NUCLEOTIDE SEQUENCE [LARGE SCALE GENOMIC DNA]</scope>
    <source>
        <strain evidence="3">CCUG 60523</strain>
    </source>
</reference>
<keyword evidence="1" id="KW-1133">Transmembrane helix</keyword>
<evidence type="ECO:0008006" key="4">
    <source>
        <dbReference type="Google" id="ProtNLM"/>
    </source>
</evidence>